<comment type="subunit">
    <text evidence="2">Monomer.</text>
</comment>
<sequence>MVDKSWPVRRIPLHPPSLEELAAAVHEGIQPNFITANTSVSLPPDLRQSPFHLAAPGLSGNPRVADVGGTANLRPLPRLEKRYDLLTIANLMDMSQEGGLLIGAGAGPFFDLGLNTELMPNFAYGSVAGNRVNNYTRYAKVLEGGNVLCEKVGTSTGFALMCNLLGSDGKTGPLLHIIARGRKGKLNFTEAIQKAIRDVYGDRLISLGGVFVIRSGKIKTHVMPDFPGKPFEDPNGVEDWLQFYDMSAPIVCLSVLHSGNDTGLNLRMEHTHCFGVDGADENQKGGHYHFDLDETKDVVEYEGWFNVAEVLYRIDPTNA</sequence>
<feature type="domain" description="DUF1907" evidence="7">
    <location>
        <begin position="24"/>
        <end position="314"/>
    </location>
</feature>
<dbReference type="OrthoDB" id="5119241at2759"/>
<reference evidence="8" key="1">
    <citation type="submission" date="2022-10" db="EMBL/GenBank/DDBJ databases">
        <title>Tapping the CABI collections for fungal endophytes: first genome assemblies for Collariella, Neodidymelliopsis, Ascochyta clinopodiicola, Didymella pomorum, Didymosphaeria variabile, Neocosmospora piperis and Neocucurbitaria cava.</title>
        <authorList>
            <person name="Hill R."/>
        </authorList>
    </citation>
    <scope>NUCLEOTIDE SEQUENCE</scope>
    <source>
        <strain evidence="8">IMI 355082</strain>
    </source>
</reference>
<dbReference type="AlphaFoldDB" id="A0A9W9D1U2"/>
<evidence type="ECO:0000256" key="2">
    <source>
        <dbReference type="ARBA" id="ARBA00011245"/>
    </source>
</evidence>
<dbReference type="SUPFAM" id="SSF117856">
    <property type="entry name" value="AF0104/ALDC/Ptd012-like"/>
    <property type="match status" value="1"/>
</dbReference>
<evidence type="ECO:0000256" key="3">
    <source>
        <dbReference type="ARBA" id="ARBA00022723"/>
    </source>
</evidence>
<evidence type="ECO:0000259" key="7">
    <source>
        <dbReference type="SMART" id="SM01168"/>
    </source>
</evidence>
<dbReference type="Proteomes" id="UP001140453">
    <property type="component" value="Unassembled WGS sequence"/>
</dbReference>
<organism evidence="8 9">
    <name type="scientific">Gnomoniopsis smithogilvyi</name>
    <dbReference type="NCBI Taxonomy" id="1191159"/>
    <lineage>
        <taxon>Eukaryota</taxon>
        <taxon>Fungi</taxon>
        <taxon>Dikarya</taxon>
        <taxon>Ascomycota</taxon>
        <taxon>Pezizomycotina</taxon>
        <taxon>Sordariomycetes</taxon>
        <taxon>Sordariomycetidae</taxon>
        <taxon>Diaporthales</taxon>
        <taxon>Gnomoniaceae</taxon>
        <taxon>Gnomoniopsis</taxon>
    </lineage>
</organism>
<dbReference type="GO" id="GO:0016788">
    <property type="term" value="F:hydrolase activity, acting on ester bonds"/>
    <property type="evidence" value="ECO:0007669"/>
    <property type="project" value="TreeGrafter"/>
</dbReference>
<dbReference type="EMBL" id="JAPEVB010000001">
    <property type="protein sequence ID" value="KAJ4396306.1"/>
    <property type="molecule type" value="Genomic_DNA"/>
</dbReference>
<gene>
    <name evidence="8" type="ORF">N0V93_000525</name>
</gene>
<comment type="caution">
    <text evidence="8">The sequence shown here is derived from an EMBL/GenBank/DDBJ whole genome shotgun (WGS) entry which is preliminary data.</text>
</comment>
<comment type="subcellular location">
    <subcellularLocation>
        <location evidence="1">Nucleus</location>
    </subcellularLocation>
</comment>
<dbReference type="Pfam" id="PF08925">
    <property type="entry name" value="DUF1907"/>
    <property type="match status" value="1"/>
</dbReference>
<dbReference type="GO" id="GO:0008270">
    <property type="term" value="F:zinc ion binding"/>
    <property type="evidence" value="ECO:0007669"/>
    <property type="project" value="TreeGrafter"/>
</dbReference>
<keyword evidence="3" id="KW-0479">Metal-binding</keyword>
<keyword evidence="5" id="KW-0862">Zinc</keyword>
<keyword evidence="9" id="KW-1185">Reference proteome</keyword>
<dbReference type="PANTHER" id="PTHR13204:SF1">
    <property type="entry name" value="ESTER HYDROLASE C11ORF54"/>
    <property type="match status" value="1"/>
</dbReference>
<keyword evidence="6" id="KW-0539">Nucleus</keyword>
<evidence type="ECO:0000256" key="4">
    <source>
        <dbReference type="ARBA" id="ARBA00022801"/>
    </source>
</evidence>
<evidence type="ECO:0000256" key="6">
    <source>
        <dbReference type="ARBA" id="ARBA00023242"/>
    </source>
</evidence>
<keyword evidence="4" id="KW-0378">Hydrolase</keyword>
<protein>
    <recommendedName>
        <fullName evidence="7">DUF1907 domain-containing protein</fullName>
    </recommendedName>
</protein>
<evidence type="ECO:0000313" key="8">
    <source>
        <dbReference type="EMBL" id="KAJ4396306.1"/>
    </source>
</evidence>
<dbReference type="CDD" id="cd17298">
    <property type="entry name" value="DUF1907"/>
    <property type="match status" value="1"/>
</dbReference>
<accession>A0A9W9D1U2</accession>
<proteinExistence type="predicted"/>
<dbReference type="InterPro" id="IPR015021">
    <property type="entry name" value="C11orf54_DUF1907"/>
</dbReference>
<dbReference type="PANTHER" id="PTHR13204">
    <property type="entry name" value="PTD012 PROTEIN"/>
    <property type="match status" value="1"/>
</dbReference>
<evidence type="ECO:0000256" key="1">
    <source>
        <dbReference type="ARBA" id="ARBA00004123"/>
    </source>
</evidence>
<evidence type="ECO:0000313" key="9">
    <source>
        <dbReference type="Proteomes" id="UP001140453"/>
    </source>
</evidence>
<name>A0A9W9D1U2_9PEZI</name>
<dbReference type="GO" id="GO:0005634">
    <property type="term" value="C:nucleus"/>
    <property type="evidence" value="ECO:0007669"/>
    <property type="project" value="UniProtKB-SubCell"/>
</dbReference>
<dbReference type="SMART" id="SM01168">
    <property type="entry name" value="DUF1907"/>
    <property type="match status" value="1"/>
</dbReference>
<evidence type="ECO:0000256" key="5">
    <source>
        <dbReference type="ARBA" id="ARBA00022833"/>
    </source>
</evidence>